<feature type="signal peptide" evidence="1">
    <location>
        <begin position="1"/>
        <end position="26"/>
    </location>
</feature>
<dbReference type="PANTHER" id="PTHR37833">
    <property type="entry name" value="LIPOPROTEIN-RELATED"/>
    <property type="match status" value="1"/>
</dbReference>
<dbReference type="EMBL" id="CP015402">
    <property type="protein sequence ID" value="ANU62449.1"/>
    <property type="molecule type" value="Genomic_DNA"/>
</dbReference>
<accession>A0A1Z2XF44</accession>
<dbReference type="RefSeq" id="WP_068959848.1">
    <property type="nucleotide sequence ID" value="NZ_CAJTAP010000008.1"/>
</dbReference>
<feature type="chain" id="PRO_5008529288" description="DUF1573 domain-containing protein" evidence="1">
    <location>
        <begin position="27"/>
        <end position="266"/>
    </location>
</feature>
<gene>
    <name evidence="2" type="ORF">A4V02_00940</name>
</gene>
<dbReference type="OrthoDB" id="1466304at2"/>
<dbReference type="Proteomes" id="UP000186351">
    <property type="component" value="Chromosome"/>
</dbReference>
<proteinExistence type="predicted"/>
<evidence type="ECO:0000313" key="3">
    <source>
        <dbReference type="Proteomes" id="UP000186351"/>
    </source>
</evidence>
<dbReference type="AlphaFoldDB" id="A0A1B1S6N3"/>
<reference evidence="3" key="1">
    <citation type="submission" date="2016-04" db="EMBL/GenBank/DDBJ databases">
        <title>Complete Genome Sequences of Twelve Strains of a Stable Defined Moderately Diverse Mouse Microbiota 2 (sDMDMm2).</title>
        <authorList>
            <person name="Uchimura Y."/>
            <person name="Wyss M."/>
            <person name="Brugiroux S."/>
            <person name="Limenitakis J.P."/>
            <person name="Stecher B."/>
            <person name="McCoy K.D."/>
            <person name="Macpherson A.J."/>
        </authorList>
    </citation>
    <scope>NUCLEOTIDE SEQUENCE [LARGE SCALE GENOMIC DNA]</scope>
    <source>
        <strain evidence="3">YL27</strain>
    </source>
</reference>
<dbReference type="Pfam" id="PF07610">
    <property type="entry name" value="DUF1573"/>
    <property type="match status" value="1"/>
</dbReference>
<accession>A0A1B1S6N3</accession>
<evidence type="ECO:0008006" key="4">
    <source>
        <dbReference type="Google" id="ProtNLM"/>
    </source>
</evidence>
<keyword evidence="3" id="KW-1185">Reference proteome</keyword>
<protein>
    <recommendedName>
        <fullName evidence="4">DUF1573 domain-containing protein</fullName>
    </recommendedName>
</protein>
<keyword evidence="1" id="KW-0732">Signal</keyword>
<dbReference type="Gene3D" id="2.60.40.10">
    <property type="entry name" value="Immunoglobulins"/>
    <property type="match status" value="1"/>
</dbReference>
<evidence type="ECO:0000256" key="1">
    <source>
        <dbReference type="SAM" id="SignalP"/>
    </source>
</evidence>
<name>A0A1B1S6N3_9BACT</name>
<dbReference type="KEGG" id="pary:A4V02_00940"/>
<organism evidence="2 3">
    <name type="scientific">Muribaculum intestinale</name>
    <dbReference type="NCBI Taxonomy" id="1796646"/>
    <lineage>
        <taxon>Bacteria</taxon>
        <taxon>Pseudomonadati</taxon>
        <taxon>Bacteroidota</taxon>
        <taxon>Bacteroidia</taxon>
        <taxon>Bacteroidales</taxon>
        <taxon>Muribaculaceae</taxon>
        <taxon>Muribaculum</taxon>
    </lineage>
</organism>
<dbReference type="InterPro" id="IPR013783">
    <property type="entry name" value="Ig-like_fold"/>
</dbReference>
<dbReference type="InterPro" id="IPR011467">
    <property type="entry name" value="DUF1573"/>
</dbReference>
<sequence>MTMSLTMRLLTTLITLLISICPTAIAQTLNESVRFDEKIHDFGSIGETDGKVTHRFVFTNTGRDTVTLTRARSGCSCVHAEVSRRPVLPGRTGYVDVTFDPDYRPGHFSKEIVVFSTDNRYNRIWVKGDVTPGIHPLTEKYRYDYGHGLLMEYKVMNFGTVPQGATRTRSLSFGNNSTGTLNLTFHINSGETKGNRLYDSAASAVIPAGLIIDIPERYLLRPGEEGKIDVTVRMLTQLDSMATVVITPVANGFTLQPLTLTVHPAK</sequence>
<dbReference type="STRING" id="1796646.A4V02_00940"/>
<dbReference type="PANTHER" id="PTHR37833:SF1">
    <property type="entry name" value="SIGNAL PEPTIDE PROTEIN"/>
    <property type="match status" value="1"/>
</dbReference>
<evidence type="ECO:0000313" key="2">
    <source>
        <dbReference type="EMBL" id="ANU62449.1"/>
    </source>
</evidence>